<protein>
    <recommendedName>
        <fullName evidence="3">Glycosyltransferase</fullName>
    </recommendedName>
</protein>
<evidence type="ECO:0000313" key="1">
    <source>
        <dbReference type="EMBL" id="CAL2105456.1"/>
    </source>
</evidence>
<proteinExistence type="predicted"/>
<evidence type="ECO:0000313" key="2">
    <source>
        <dbReference type="Proteomes" id="UP001497602"/>
    </source>
</evidence>
<dbReference type="Proteomes" id="UP001497602">
    <property type="component" value="Unassembled WGS sequence"/>
</dbReference>
<dbReference type="Gene3D" id="3.40.50.2000">
    <property type="entry name" value="Glycogen Phosphorylase B"/>
    <property type="match status" value="1"/>
</dbReference>
<dbReference type="RefSeq" id="WP_348737285.1">
    <property type="nucleotide sequence ID" value="NZ_CAXJRC010000006.1"/>
</dbReference>
<keyword evidence="2" id="KW-1185">Reference proteome</keyword>
<comment type="caution">
    <text evidence="1">The sequence shown here is derived from an EMBL/GenBank/DDBJ whole genome shotgun (WGS) entry which is preliminary data.</text>
</comment>
<evidence type="ECO:0008006" key="3">
    <source>
        <dbReference type="Google" id="ProtNLM"/>
    </source>
</evidence>
<reference evidence="1 2" key="1">
    <citation type="submission" date="2024-05" db="EMBL/GenBank/DDBJ databases">
        <authorList>
            <person name="Duchaud E."/>
        </authorList>
    </citation>
    <scope>NUCLEOTIDE SEQUENCE [LARGE SCALE GENOMIC DNA]</scope>
    <source>
        <strain evidence="1">Ena-SAMPLE-TAB-13-05-2024-13:56:06:370-140305</strain>
    </source>
</reference>
<name>A0ABM9PIP8_9FLAO</name>
<dbReference type="SUPFAM" id="SSF53756">
    <property type="entry name" value="UDP-Glycosyltransferase/glycogen phosphorylase"/>
    <property type="match status" value="1"/>
</dbReference>
<accession>A0ABM9PIP8</accession>
<gene>
    <name evidence="1" type="ORF">T190115A13A_150087</name>
</gene>
<dbReference type="EMBL" id="CAXJRC010000006">
    <property type="protein sequence ID" value="CAL2105456.1"/>
    <property type="molecule type" value="Genomic_DNA"/>
</dbReference>
<organism evidence="1 2">
    <name type="scientific">Tenacibaculum vairaonense</name>
    <dbReference type="NCBI Taxonomy" id="3137860"/>
    <lineage>
        <taxon>Bacteria</taxon>
        <taxon>Pseudomonadati</taxon>
        <taxon>Bacteroidota</taxon>
        <taxon>Flavobacteriia</taxon>
        <taxon>Flavobacteriales</taxon>
        <taxon>Flavobacteriaceae</taxon>
        <taxon>Tenacibaculum</taxon>
    </lineage>
</organism>
<sequence length="515" mass="59958">MEVAFSIKKNREDLKKIEEKFKDNPSLDLAERLVNLLMSGIFGEYYNENLESFFVNYADRNKKLREDFKILQPKKNKYLHVASQVYLHGGHTRILERWIDASNDTSEEHTVILLNQTNKGEIPDKLKEVVAFKKGSLIILDPTKNIIQKANELRDKAFEFGTIILHHHPQDPIPLMAFGVEEFKRPIICFNHSGHTFWLGRNVVDHCIDIEKNQNTCTIEKRRIENTTLINMPVDEVNKSNTKEETKNIRVELGVDKDALIISTMASMYKFMPIQGISFTDTIAKILDNNSRAIFLGIGVTNTNEEWNKLINTYENRVFLLGAIPHDKISRYLIETDLYIDSFPYNSWVSLIDAISIGKLPVLVLKTPVGYPNFLEGTKSVCNSPKELVEKAFILLDSKPEREDLFKEVYQIFQNKCSKEAFYEEIKKIYSKLEYQEKKLMKPKEEITNFDAYNFLFRSSSVIKIKEKGIKNLFQIKKYKEALYIKKVFFLFGVKVFEIRKSELKELAKDYNVLL</sequence>